<dbReference type="Gene3D" id="1.25.40.20">
    <property type="entry name" value="Ankyrin repeat-containing domain"/>
    <property type="match status" value="1"/>
</dbReference>
<dbReference type="PANTHER" id="PTHR46680">
    <property type="entry name" value="NF-KAPPA-B INHIBITOR ALPHA"/>
    <property type="match status" value="1"/>
</dbReference>
<feature type="repeat" description="ANK" evidence="7">
    <location>
        <begin position="298"/>
        <end position="330"/>
    </location>
</feature>
<dbReference type="EMBL" id="CP026259">
    <property type="protein sequence ID" value="AWP16812.1"/>
    <property type="molecule type" value="Genomic_DNA"/>
</dbReference>
<dbReference type="AlphaFoldDB" id="A0A2U9CQ52"/>
<feature type="repeat" description="ANK" evidence="7">
    <location>
        <begin position="226"/>
        <end position="258"/>
    </location>
</feature>
<reference evidence="10 11" key="1">
    <citation type="submission" date="2017-12" db="EMBL/GenBank/DDBJ databases">
        <title>Integrating genomic resources of turbot (Scophthalmus maximus) in depth evaluation of genetic and physical mapping variation across individuals.</title>
        <authorList>
            <person name="Martinez P."/>
        </authorList>
    </citation>
    <scope>NUCLEOTIDE SEQUENCE [LARGE SCALE GENOMIC DNA]</scope>
</reference>
<feature type="region of interest" description="Disordered" evidence="8">
    <location>
        <begin position="388"/>
        <end position="427"/>
    </location>
</feature>
<dbReference type="GO" id="GO:0071356">
    <property type="term" value="P:cellular response to tumor necrosis factor"/>
    <property type="evidence" value="ECO:0007669"/>
    <property type="project" value="TreeGrafter"/>
</dbReference>
<evidence type="ECO:0000256" key="9">
    <source>
        <dbReference type="SAM" id="SignalP"/>
    </source>
</evidence>
<accession>A0A2U9CQ52</accession>
<keyword evidence="11" id="KW-1185">Reference proteome</keyword>
<dbReference type="PROSITE" id="PS50088">
    <property type="entry name" value="ANK_REPEAT"/>
    <property type="match status" value="3"/>
</dbReference>
<dbReference type="PROSITE" id="PS50297">
    <property type="entry name" value="ANK_REP_REGION"/>
    <property type="match status" value="3"/>
</dbReference>
<dbReference type="GO" id="GO:0034142">
    <property type="term" value="P:toll-like receptor 4 signaling pathway"/>
    <property type="evidence" value="ECO:0007669"/>
    <property type="project" value="TreeGrafter"/>
</dbReference>
<keyword evidence="2 7" id="KW-0040">ANK repeat</keyword>
<evidence type="ECO:0000313" key="11">
    <source>
        <dbReference type="Proteomes" id="UP000246464"/>
    </source>
</evidence>
<dbReference type="InterPro" id="IPR051070">
    <property type="entry name" value="NF-kappa-B_inhibitor"/>
</dbReference>
<feature type="compositionally biased region" description="Basic and acidic residues" evidence="8">
    <location>
        <begin position="120"/>
        <end position="139"/>
    </location>
</feature>
<dbReference type="PRINTS" id="PR01415">
    <property type="entry name" value="ANKYRIN"/>
</dbReference>
<gene>
    <name evidence="10" type="ORF">SMAX5B_003479</name>
</gene>
<evidence type="ECO:0000256" key="6">
    <source>
        <dbReference type="ARBA" id="ARBA00045368"/>
    </source>
</evidence>
<dbReference type="InterPro" id="IPR002110">
    <property type="entry name" value="Ankyrin_rpt"/>
</dbReference>
<evidence type="ECO:0000256" key="4">
    <source>
        <dbReference type="ARBA" id="ARBA00041123"/>
    </source>
</evidence>
<keyword evidence="1" id="KW-0677">Repeat</keyword>
<feature type="region of interest" description="Disordered" evidence="8">
    <location>
        <begin position="164"/>
        <end position="185"/>
    </location>
</feature>
<evidence type="ECO:0000256" key="1">
    <source>
        <dbReference type="ARBA" id="ARBA00022737"/>
    </source>
</evidence>
<evidence type="ECO:0000256" key="7">
    <source>
        <dbReference type="PROSITE-ProRule" id="PRU00023"/>
    </source>
</evidence>
<dbReference type="Proteomes" id="UP000246464">
    <property type="component" value="Chromosome 17"/>
</dbReference>
<dbReference type="SUPFAM" id="SSF48403">
    <property type="entry name" value="Ankyrin repeat"/>
    <property type="match status" value="1"/>
</dbReference>
<dbReference type="PANTHER" id="PTHR46680:SF1">
    <property type="entry name" value="NF-KAPPA-B INHIBITOR ALPHA"/>
    <property type="match status" value="1"/>
</dbReference>
<comment type="similarity">
    <text evidence="3">Belongs to the NF-kappa-B inhibitor family.</text>
</comment>
<feature type="region of interest" description="Disordered" evidence="8">
    <location>
        <begin position="71"/>
        <end position="139"/>
    </location>
</feature>
<keyword evidence="9" id="KW-0732">Signal</keyword>
<protein>
    <recommendedName>
        <fullName evidence="4">NF-kappa-B inhibitor alpha</fullName>
    </recommendedName>
    <alternativeName>
        <fullName evidence="5">I-kappa-B-alpha</fullName>
    </alternativeName>
</protein>
<name>A0A2U9CQ52_SCOMX</name>
<evidence type="ECO:0000256" key="5">
    <source>
        <dbReference type="ARBA" id="ARBA00041987"/>
    </source>
</evidence>
<dbReference type="STRING" id="52904.ENSSMAP00000018561"/>
<comment type="function">
    <text evidence="6">Inhibits the activity of dimeric NF-kappa-B/REL complexes by trapping REL (RELA/p65 and NFKB1/p50) dimers in the cytoplasm by masking their nuclear localization signals. On cellular stimulation by immune and pro-inflammatory responses, becomes phosphorylated promoting ubiquitination and degradation, enabling the dimeric RELA to translocate to the nucleus and activate transcription.</text>
</comment>
<evidence type="ECO:0000256" key="2">
    <source>
        <dbReference type="ARBA" id="ARBA00023043"/>
    </source>
</evidence>
<sequence length="427" mass="47577">MTPLLIPACLLYCKQLLSVRGACVVSRLDHAERRVYMRLNRNPPSERGDLRGVILSDSFLEIPHLVVSSAPRRSQTEGIYTDRGSTAPPEAQTRSERTPPRTTSPAMDLHRTSILNQMDYGRDSKEGKPPQATEERLDSGLDSLKEEEYQAVAAEIRRLQVDCDRPPHQQQPPAAGDGPPHEWHAQVTEDGDTLLHLSIIHEAKDYIRSMIDVSKNTDFLNTQNDLRQTPLHLAVITNQADVCQHLLVSGCDPTLVDNRGDTALHIACRHGNLPCFSVITQYSQKEHLQTAMAACNYNGQNCLHLAAVQGFLSLVENMVDLGVDVNAKEQHNGRGALHLAVDQQNLSLLRLLLKKGADPNLLTSGGHTPYHLTYGYGSRDIREELYSLTAPDLRELPDSEEDDSEEEDEDGKSDEEVGYDDIHWNGH</sequence>
<dbReference type="Pfam" id="PF12796">
    <property type="entry name" value="Ank_2"/>
    <property type="match status" value="1"/>
</dbReference>
<dbReference type="Pfam" id="PF00023">
    <property type="entry name" value="Ank"/>
    <property type="match status" value="1"/>
</dbReference>
<dbReference type="GO" id="GO:0005829">
    <property type="term" value="C:cytosol"/>
    <property type="evidence" value="ECO:0007669"/>
    <property type="project" value="TreeGrafter"/>
</dbReference>
<feature type="chain" id="PRO_5015842699" description="NF-kappa-B inhibitor alpha" evidence="9">
    <location>
        <begin position="22"/>
        <end position="427"/>
    </location>
</feature>
<dbReference type="SMART" id="SM00248">
    <property type="entry name" value="ANK"/>
    <property type="match status" value="6"/>
</dbReference>
<dbReference type="InterPro" id="IPR036770">
    <property type="entry name" value="Ankyrin_rpt-contain_sf"/>
</dbReference>
<feature type="signal peptide" evidence="9">
    <location>
        <begin position="1"/>
        <end position="21"/>
    </location>
</feature>
<organism evidence="10 11">
    <name type="scientific">Scophthalmus maximus</name>
    <name type="common">Turbot</name>
    <name type="synonym">Psetta maxima</name>
    <dbReference type="NCBI Taxonomy" id="52904"/>
    <lineage>
        <taxon>Eukaryota</taxon>
        <taxon>Metazoa</taxon>
        <taxon>Chordata</taxon>
        <taxon>Craniata</taxon>
        <taxon>Vertebrata</taxon>
        <taxon>Euteleostomi</taxon>
        <taxon>Actinopterygii</taxon>
        <taxon>Neopterygii</taxon>
        <taxon>Teleostei</taxon>
        <taxon>Neoteleostei</taxon>
        <taxon>Acanthomorphata</taxon>
        <taxon>Carangaria</taxon>
        <taxon>Pleuronectiformes</taxon>
        <taxon>Pleuronectoidei</taxon>
        <taxon>Scophthalmidae</taxon>
        <taxon>Scophthalmus</taxon>
    </lineage>
</organism>
<proteinExistence type="inferred from homology"/>
<feature type="repeat" description="ANK" evidence="7">
    <location>
        <begin position="332"/>
        <end position="364"/>
    </location>
</feature>
<evidence type="ECO:0000313" key="10">
    <source>
        <dbReference type="EMBL" id="AWP16812.1"/>
    </source>
</evidence>
<dbReference type="GO" id="GO:0051059">
    <property type="term" value="F:NF-kappaB binding"/>
    <property type="evidence" value="ECO:0007669"/>
    <property type="project" value="TreeGrafter"/>
</dbReference>
<evidence type="ECO:0000256" key="8">
    <source>
        <dbReference type="SAM" id="MobiDB-lite"/>
    </source>
</evidence>
<feature type="compositionally biased region" description="Acidic residues" evidence="8">
    <location>
        <begin position="398"/>
        <end position="419"/>
    </location>
</feature>
<evidence type="ECO:0000256" key="3">
    <source>
        <dbReference type="ARBA" id="ARBA00038439"/>
    </source>
</evidence>